<protein>
    <submittedName>
        <fullName evidence="3">Uncharacterized protein</fullName>
    </submittedName>
</protein>
<keyword evidence="2" id="KW-0812">Transmembrane</keyword>
<keyword evidence="2" id="KW-1133">Transmembrane helix</keyword>
<dbReference type="Proteomes" id="UP000219546">
    <property type="component" value="Unassembled WGS sequence"/>
</dbReference>
<evidence type="ECO:0000313" key="4">
    <source>
        <dbReference type="Proteomes" id="UP000219546"/>
    </source>
</evidence>
<dbReference type="AlphaFoldDB" id="A0A285CVT0"/>
<keyword evidence="4" id="KW-1185">Reference proteome</keyword>
<evidence type="ECO:0000256" key="1">
    <source>
        <dbReference type="SAM" id="Coils"/>
    </source>
</evidence>
<gene>
    <name evidence="3" type="ORF">SAMN05877753_1055</name>
</gene>
<feature type="transmembrane region" description="Helical" evidence="2">
    <location>
        <begin position="15"/>
        <end position="42"/>
    </location>
</feature>
<proteinExistence type="predicted"/>
<name>A0A285CVT0_9BACI</name>
<keyword evidence="1" id="KW-0175">Coiled coil</keyword>
<feature type="coiled-coil region" evidence="1">
    <location>
        <begin position="49"/>
        <end position="76"/>
    </location>
</feature>
<keyword evidence="2" id="KW-0472">Membrane</keyword>
<evidence type="ECO:0000313" key="3">
    <source>
        <dbReference type="EMBL" id="SNX71158.1"/>
    </source>
</evidence>
<dbReference type="EMBL" id="OAOP01000005">
    <property type="protein sequence ID" value="SNX71158.1"/>
    <property type="molecule type" value="Genomic_DNA"/>
</dbReference>
<reference evidence="3 4" key="1">
    <citation type="submission" date="2017-08" db="EMBL/GenBank/DDBJ databases">
        <authorList>
            <person name="de Groot N.N."/>
        </authorList>
    </citation>
    <scope>NUCLEOTIDE SEQUENCE [LARGE SCALE GENOMIC DNA]</scope>
    <source>
        <strain evidence="3 4">JC228</strain>
    </source>
</reference>
<sequence>MFRSPPPKGYFPQMLLVFFTIFIIAAGHIEVVIAWAIMYVVLKFIFKKVDQREKEKRKVKELLESLEQEQKEKHQTLDYVINQRKRSIQYEIDSVKGEINKLEDVASYKKAYENTDHNKDTYIFRNRMLEEKKEKLRMLESKVSELENIQ</sequence>
<evidence type="ECO:0000256" key="2">
    <source>
        <dbReference type="SAM" id="Phobius"/>
    </source>
</evidence>
<organism evidence="3 4">
    <name type="scientific">Bacillus oleivorans</name>
    <dbReference type="NCBI Taxonomy" id="1448271"/>
    <lineage>
        <taxon>Bacteria</taxon>
        <taxon>Bacillati</taxon>
        <taxon>Bacillota</taxon>
        <taxon>Bacilli</taxon>
        <taxon>Bacillales</taxon>
        <taxon>Bacillaceae</taxon>
        <taxon>Bacillus</taxon>
    </lineage>
</organism>
<accession>A0A285CVT0</accession>